<dbReference type="GO" id="GO:0009030">
    <property type="term" value="F:thiamine-phosphate kinase activity"/>
    <property type="evidence" value="ECO:0007669"/>
    <property type="project" value="InterPro"/>
</dbReference>
<dbReference type="PIRSF" id="PIRSF005303">
    <property type="entry name" value="Thiam_monoph_kin"/>
    <property type="match status" value="1"/>
</dbReference>
<dbReference type="InterPro" id="IPR016188">
    <property type="entry name" value="PurM-like_N"/>
</dbReference>
<dbReference type="GO" id="GO:0009228">
    <property type="term" value="P:thiamine biosynthetic process"/>
    <property type="evidence" value="ECO:0007669"/>
    <property type="project" value="InterPro"/>
</dbReference>
<dbReference type="SUPFAM" id="SSF56042">
    <property type="entry name" value="PurM C-terminal domain-like"/>
    <property type="match status" value="1"/>
</dbReference>
<dbReference type="Pfam" id="PF00586">
    <property type="entry name" value="AIRS"/>
    <property type="match status" value="1"/>
</dbReference>
<dbReference type="HAMAP" id="MF_02128">
    <property type="entry name" value="TMP_kinase"/>
    <property type="match status" value="1"/>
</dbReference>
<feature type="domain" description="PurM-like N-terminal" evidence="1">
    <location>
        <begin position="28"/>
        <end position="139"/>
    </location>
</feature>
<dbReference type="Gene3D" id="3.30.1330.10">
    <property type="entry name" value="PurM-like, N-terminal domain"/>
    <property type="match status" value="1"/>
</dbReference>
<proteinExistence type="inferred from homology"/>
<name>A0A6J6D8Q1_9ZZZZ</name>
<protein>
    <submittedName>
        <fullName evidence="2">Unannotated protein</fullName>
    </submittedName>
</protein>
<dbReference type="NCBIfam" id="TIGR01379">
    <property type="entry name" value="thiL"/>
    <property type="match status" value="1"/>
</dbReference>
<dbReference type="InterPro" id="IPR036921">
    <property type="entry name" value="PurM-like_N_sf"/>
</dbReference>
<organism evidence="2">
    <name type="scientific">freshwater metagenome</name>
    <dbReference type="NCBI Taxonomy" id="449393"/>
    <lineage>
        <taxon>unclassified sequences</taxon>
        <taxon>metagenomes</taxon>
        <taxon>ecological metagenomes</taxon>
    </lineage>
</organism>
<dbReference type="CDD" id="cd02194">
    <property type="entry name" value="ThiL"/>
    <property type="match status" value="1"/>
</dbReference>
<evidence type="ECO:0000259" key="1">
    <source>
        <dbReference type="Pfam" id="PF00586"/>
    </source>
</evidence>
<reference evidence="2" key="1">
    <citation type="submission" date="2020-05" db="EMBL/GenBank/DDBJ databases">
        <authorList>
            <person name="Chiriac C."/>
            <person name="Salcher M."/>
            <person name="Ghai R."/>
            <person name="Kavagutti S V."/>
        </authorList>
    </citation>
    <scope>NUCLEOTIDE SEQUENCE</scope>
</reference>
<accession>A0A6J6D8Q1</accession>
<dbReference type="PANTHER" id="PTHR30270">
    <property type="entry name" value="THIAMINE-MONOPHOSPHATE KINASE"/>
    <property type="match status" value="1"/>
</dbReference>
<gene>
    <name evidence="2" type="ORF">UFOPK1643_00120</name>
</gene>
<dbReference type="InterPro" id="IPR036676">
    <property type="entry name" value="PurM-like_C_sf"/>
</dbReference>
<evidence type="ECO:0000313" key="2">
    <source>
        <dbReference type="EMBL" id="CAB4560331.1"/>
    </source>
</evidence>
<sequence length="317" mass="33614">MNFDEAGVIQLLTGIFGSSHRGVDIGIGDDGAVVKTSDRTVVTNDVAVEGTHFQTEWSSAFEIGRKITAANLADVYAMGGQPQYLVVALTLTGEESLEWIEELAQGIAHEGNSCGAVVVGGDLAKGKNKSISITAVGSVQVPIKRSGAQVGDEIYLSSLPGWSAAGLAILQSSITSGSELMGDSDFANHAISEFSAPTVDYTEAVAFASSGAHSLIDISDAFVIQAKQMADASHVTFEIDQNLITKNIEFESLKELADSLETDVWQWIFGGGEDHVFLATGKNLNGFKVGKVIEVIDGQSLTGIEMKKAPDTWRHFQ</sequence>
<dbReference type="PANTHER" id="PTHR30270:SF0">
    <property type="entry name" value="THIAMINE-MONOPHOSPHATE KINASE"/>
    <property type="match status" value="1"/>
</dbReference>
<dbReference type="EMBL" id="CAEZTK010000004">
    <property type="protein sequence ID" value="CAB4560331.1"/>
    <property type="molecule type" value="Genomic_DNA"/>
</dbReference>
<dbReference type="Gene3D" id="3.90.650.10">
    <property type="entry name" value="PurM-like C-terminal domain"/>
    <property type="match status" value="1"/>
</dbReference>
<dbReference type="SUPFAM" id="SSF55326">
    <property type="entry name" value="PurM N-terminal domain-like"/>
    <property type="match status" value="1"/>
</dbReference>
<dbReference type="AlphaFoldDB" id="A0A6J6D8Q1"/>
<dbReference type="InterPro" id="IPR006283">
    <property type="entry name" value="ThiL-like"/>
</dbReference>